<dbReference type="InterPro" id="IPR044005">
    <property type="entry name" value="DZR_2"/>
</dbReference>
<protein>
    <submittedName>
        <fullName evidence="3">ComF family protein</fullName>
    </submittedName>
</protein>
<dbReference type="CDD" id="cd06223">
    <property type="entry name" value="PRTases_typeI"/>
    <property type="match status" value="1"/>
</dbReference>
<sequence>MPKTLPPPPDRGLFRRWGIAALDLLYPPVCALCEQPLTENRSLCPPCNDSLPRLREPFCSVCGEHFEGRIDGDFHCPNCSNLKFAFDFARPAMLRDERTLQMIHGLKYQRAIHLAHELGRLASESLSDPRFQIALQEKWPLVPVPLHRSRYQWRHFNQAEEIALQLSQLIGLPVLHALKRVRKTATQTRLSRKERLENLSSAFARTRQKFAETRGAILIDDVFTTGSTVDACAKTLRKAGFQNVAVITVMRG</sequence>
<dbReference type="Pfam" id="PF18912">
    <property type="entry name" value="DZR_2"/>
    <property type="match status" value="1"/>
</dbReference>
<dbReference type="PANTHER" id="PTHR47505:SF1">
    <property type="entry name" value="DNA UTILIZATION PROTEIN YHGH"/>
    <property type="match status" value="1"/>
</dbReference>
<feature type="domain" description="Double zinc ribbon" evidence="2">
    <location>
        <begin position="21"/>
        <end position="79"/>
    </location>
</feature>
<organism evidence="3 4">
    <name type="scientific">Luteolibacter pohnpeiensis</name>
    <dbReference type="NCBI Taxonomy" id="454153"/>
    <lineage>
        <taxon>Bacteria</taxon>
        <taxon>Pseudomonadati</taxon>
        <taxon>Verrucomicrobiota</taxon>
        <taxon>Verrucomicrobiia</taxon>
        <taxon>Verrucomicrobiales</taxon>
        <taxon>Verrucomicrobiaceae</taxon>
        <taxon>Luteolibacter</taxon>
    </lineage>
</organism>
<dbReference type="InterPro" id="IPR029057">
    <property type="entry name" value="PRTase-like"/>
</dbReference>
<evidence type="ECO:0000313" key="4">
    <source>
        <dbReference type="Proteomes" id="UP000603141"/>
    </source>
</evidence>
<dbReference type="AlphaFoldDB" id="A0A934S8F7"/>
<evidence type="ECO:0000259" key="2">
    <source>
        <dbReference type="Pfam" id="PF18912"/>
    </source>
</evidence>
<comment type="caution">
    <text evidence="3">The sequence shown here is derived from an EMBL/GenBank/DDBJ whole genome shotgun (WGS) entry which is preliminary data.</text>
</comment>
<accession>A0A934S8F7</accession>
<dbReference type="PANTHER" id="PTHR47505">
    <property type="entry name" value="DNA UTILIZATION PROTEIN YHGH"/>
    <property type="match status" value="1"/>
</dbReference>
<keyword evidence="4" id="KW-1185">Reference proteome</keyword>
<dbReference type="SUPFAM" id="SSF53271">
    <property type="entry name" value="PRTase-like"/>
    <property type="match status" value="1"/>
</dbReference>
<comment type="similarity">
    <text evidence="1">Belongs to the ComF/GntX family.</text>
</comment>
<gene>
    <name evidence="3" type="ORF">JIN85_12050</name>
</gene>
<proteinExistence type="inferred from homology"/>
<dbReference type="RefSeq" id="WP_200270993.1">
    <property type="nucleotide sequence ID" value="NZ_JAENIJ010000018.1"/>
</dbReference>
<dbReference type="EMBL" id="JAENIJ010000018">
    <property type="protein sequence ID" value="MBK1883154.1"/>
    <property type="molecule type" value="Genomic_DNA"/>
</dbReference>
<dbReference type="InterPro" id="IPR000836">
    <property type="entry name" value="PRTase_dom"/>
</dbReference>
<evidence type="ECO:0000313" key="3">
    <source>
        <dbReference type="EMBL" id="MBK1883154.1"/>
    </source>
</evidence>
<dbReference type="Proteomes" id="UP000603141">
    <property type="component" value="Unassembled WGS sequence"/>
</dbReference>
<dbReference type="Gene3D" id="3.40.50.2020">
    <property type="match status" value="1"/>
</dbReference>
<reference evidence="3" key="1">
    <citation type="submission" date="2021-01" db="EMBL/GenBank/DDBJ databases">
        <title>Modified the classification status of verrucomicrobia.</title>
        <authorList>
            <person name="Feng X."/>
        </authorList>
    </citation>
    <scope>NUCLEOTIDE SEQUENCE</scope>
    <source>
        <strain evidence="3">KCTC 22041</strain>
    </source>
</reference>
<evidence type="ECO:0000256" key="1">
    <source>
        <dbReference type="ARBA" id="ARBA00008007"/>
    </source>
</evidence>
<dbReference type="InterPro" id="IPR051910">
    <property type="entry name" value="ComF/GntX_DNA_util-trans"/>
</dbReference>
<name>A0A934S8F7_9BACT</name>